<dbReference type="SUPFAM" id="SSF48371">
    <property type="entry name" value="ARM repeat"/>
    <property type="match status" value="1"/>
</dbReference>
<dbReference type="Pfam" id="PF08713">
    <property type="entry name" value="DNA_alkylation"/>
    <property type="match status" value="1"/>
</dbReference>
<evidence type="ECO:0000313" key="2">
    <source>
        <dbReference type="Proteomes" id="UP001165653"/>
    </source>
</evidence>
<proteinExistence type="predicted"/>
<dbReference type="Proteomes" id="UP001165653">
    <property type="component" value="Unassembled WGS sequence"/>
</dbReference>
<dbReference type="InterPro" id="IPR016024">
    <property type="entry name" value="ARM-type_fold"/>
</dbReference>
<evidence type="ECO:0000313" key="1">
    <source>
        <dbReference type="EMBL" id="MCW1914317.1"/>
    </source>
</evidence>
<dbReference type="RefSeq" id="WP_264513842.1">
    <property type="nucleotide sequence ID" value="NZ_JAPDDR010000005.1"/>
</dbReference>
<dbReference type="Gene3D" id="1.25.10.90">
    <property type="match status" value="1"/>
</dbReference>
<comment type="caution">
    <text evidence="1">The sequence shown here is derived from an EMBL/GenBank/DDBJ whole genome shotgun (WGS) entry which is preliminary data.</text>
</comment>
<dbReference type="EMBL" id="JAPDDR010000005">
    <property type="protein sequence ID" value="MCW1914317.1"/>
    <property type="molecule type" value="Genomic_DNA"/>
</dbReference>
<gene>
    <name evidence="1" type="ORF">OJ996_12070</name>
</gene>
<sequence>MPAPQKPKPDDARIAAVIERLKSEATTKDLEGMARYAIPSDKAFGVAMNKIQKLAKEIGKDHELAAALWESGWYEARILAGYVDEPARVTPAQMDRWCREFDNWAICDSICFALFKRVPFAWDKVRAWATRKDEFGKRGAFALIWALAGSADEDEPFYEALPLIEAAATDERNFVKKSVDMALRAIGKRSLALNKAAVATAKKLVKSADATAMWIGKHALKELESESVRKRLGD</sequence>
<reference evidence="1" key="1">
    <citation type="submission" date="2022-10" db="EMBL/GenBank/DDBJ databases">
        <title>Luteolibacter sp. GHJ8, whole genome shotgun sequencing project.</title>
        <authorList>
            <person name="Zhao G."/>
            <person name="Shen L."/>
        </authorList>
    </citation>
    <scope>NUCLEOTIDE SEQUENCE</scope>
    <source>
        <strain evidence="1">GHJ8</strain>
    </source>
</reference>
<dbReference type="InterPro" id="IPR014825">
    <property type="entry name" value="DNA_alkylation"/>
</dbReference>
<keyword evidence="2" id="KW-1185">Reference proteome</keyword>
<name>A0ABT3G389_9BACT</name>
<organism evidence="1 2">
    <name type="scientific">Luteolibacter rhizosphaerae</name>
    <dbReference type="NCBI Taxonomy" id="2989719"/>
    <lineage>
        <taxon>Bacteria</taxon>
        <taxon>Pseudomonadati</taxon>
        <taxon>Verrucomicrobiota</taxon>
        <taxon>Verrucomicrobiia</taxon>
        <taxon>Verrucomicrobiales</taxon>
        <taxon>Verrucomicrobiaceae</taxon>
        <taxon>Luteolibacter</taxon>
    </lineage>
</organism>
<dbReference type="CDD" id="cd06561">
    <property type="entry name" value="AlkD_like"/>
    <property type="match status" value="1"/>
</dbReference>
<dbReference type="PANTHER" id="PTHR41291">
    <property type="entry name" value="DNA ALKYLATION REPAIR PROTEIN"/>
    <property type="match status" value="1"/>
</dbReference>
<accession>A0ABT3G389</accession>
<protein>
    <submittedName>
        <fullName evidence="1">DNA alkylation repair protein</fullName>
    </submittedName>
</protein>
<dbReference type="PANTHER" id="PTHR41291:SF1">
    <property type="entry name" value="DNA ALKYLATION REPAIR PROTEIN"/>
    <property type="match status" value="1"/>
</dbReference>